<proteinExistence type="predicted"/>
<protein>
    <recommendedName>
        <fullName evidence="3">RNase H type-1 domain-containing protein</fullName>
    </recommendedName>
</protein>
<dbReference type="HOGENOM" id="CLU_2240799_0_0_1"/>
<dbReference type="EnsemblPlants" id="OGLUM05G17920.1">
    <property type="protein sequence ID" value="OGLUM05G17920.1"/>
    <property type="gene ID" value="OGLUM05G17920"/>
</dbReference>
<evidence type="ECO:0008006" key="3">
    <source>
        <dbReference type="Google" id="ProtNLM"/>
    </source>
</evidence>
<sequence>MQEYHSPTQVWRNDLRFQGKIKAIYIAVALKATTTMADSPVQAELVALQLTIEVANFLNIASTTFLTDNITIVDIIKKRSFLRDPGYWSLRPLLSQMQRVIFRTT</sequence>
<dbReference type="AlphaFoldDB" id="A0A0D9ZZB6"/>
<dbReference type="Gramene" id="OGLUM05G17920.1">
    <property type="protein sequence ID" value="OGLUM05G17920.1"/>
    <property type="gene ID" value="OGLUM05G17920"/>
</dbReference>
<keyword evidence="2" id="KW-1185">Reference proteome</keyword>
<dbReference type="PANTHER" id="PTHR34146">
    <property type="entry name" value="POLYNUCLEOTIDYL TRANSFERASE, RIBONUCLEASE H-LIKE SUPERFAMILY PROTEIN-RELATED"/>
    <property type="match status" value="1"/>
</dbReference>
<dbReference type="PANTHER" id="PTHR34146:SF3">
    <property type="entry name" value="POLYNUCLEOTIDYL TRANSFERASE, RIBONUCLEASE H-LIKE SUPERFAMILY PROTEIN"/>
    <property type="match status" value="1"/>
</dbReference>
<reference evidence="1" key="1">
    <citation type="submission" date="2015-04" db="UniProtKB">
        <authorList>
            <consortium name="EnsemblPlants"/>
        </authorList>
    </citation>
    <scope>IDENTIFICATION</scope>
</reference>
<evidence type="ECO:0000313" key="1">
    <source>
        <dbReference type="EnsemblPlants" id="OGLUM05G17920.1"/>
    </source>
</evidence>
<evidence type="ECO:0000313" key="2">
    <source>
        <dbReference type="Proteomes" id="UP000026961"/>
    </source>
</evidence>
<dbReference type="Proteomes" id="UP000026961">
    <property type="component" value="Chromosome 5"/>
</dbReference>
<reference evidence="1" key="2">
    <citation type="submission" date="2018-05" db="EMBL/GenBank/DDBJ databases">
        <title>OgluRS3 (Oryza glumaepatula Reference Sequence Version 3).</title>
        <authorList>
            <person name="Zhang J."/>
            <person name="Kudrna D."/>
            <person name="Lee S."/>
            <person name="Talag J."/>
            <person name="Welchert J."/>
            <person name="Wing R.A."/>
        </authorList>
    </citation>
    <scope>NUCLEOTIDE SEQUENCE [LARGE SCALE GENOMIC DNA]</scope>
</reference>
<accession>A0A0D9ZZB6</accession>
<organism evidence="1">
    <name type="scientific">Oryza glumipatula</name>
    <dbReference type="NCBI Taxonomy" id="40148"/>
    <lineage>
        <taxon>Eukaryota</taxon>
        <taxon>Viridiplantae</taxon>
        <taxon>Streptophyta</taxon>
        <taxon>Embryophyta</taxon>
        <taxon>Tracheophyta</taxon>
        <taxon>Spermatophyta</taxon>
        <taxon>Magnoliopsida</taxon>
        <taxon>Liliopsida</taxon>
        <taxon>Poales</taxon>
        <taxon>Poaceae</taxon>
        <taxon>BOP clade</taxon>
        <taxon>Oryzoideae</taxon>
        <taxon>Oryzeae</taxon>
        <taxon>Oryzinae</taxon>
        <taxon>Oryza</taxon>
    </lineage>
</organism>
<name>A0A0D9ZZB6_9ORYZ</name>